<evidence type="ECO:0000256" key="1">
    <source>
        <dbReference type="ARBA" id="ARBA00022737"/>
    </source>
</evidence>
<dbReference type="GO" id="GO:0005546">
    <property type="term" value="F:phosphatidylinositol-4,5-bisphosphate binding"/>
    <property type="evidence" value="ECO:0007669"/>
    <property type="project" value="TreeGrafter"/>
</dbReference>
<protein>
    <recommendedName>
        <fullName evidence="2">Gelsolin-like domain-containing protein</fullName>
    </recommendedName>
</protein>
<dbReference type="FunFam" id="3.40.20.10:FF:000031">
    <property type="entry name" value="protein flightless-1 homolog isoform X1"/>
    <property type="match status" value="1"/>
</dbReference>
<dbReference type="CDD" id="cd11292">
    <property type="entry name" value="gelsolin_S3_like"/>
    <property type="match status" value="1"/>
</dbReference>
<evidence type="ECO:0000313" key="4">
    <source>
        <dbReference type="Proteomes" id="UP000759131"/>
    </source>
</evidence>
<dbReference type="PRINTS" id="PR00597">
    <property type="entry name" value="GELSOLIN"/>
</dbReference>
<dbReference type="GO" id="GO:0005737">
    <property type="term" value="C:cytoplasm"/>
    <property type="evidence" value="ECO:0007669"/>
    <property type="project" value="TreeGrafter"/>
</dbReference>
<dbReference type="Proteomes" id="UP000759131">
    <property type="component" value="Unassembled WGS sequence"/>
</dbReference>
<dbReference type="SMART" id="SM00262">
    <property type="entry name" value="GEL"/>
    <property type="match status" value="2"/>
</dbReference>
<dbReference type="AlphaFoldDB" id="A0A7R9Q6C6"/>
<gene>
    <name evidence="3" type="ORF">OSB1V03_LOCUS14705</name>
</gene>
<dbReference type="GO" id="GO:0008154">
    <property type="term" value="P:actin polymerization or depolymerization"/>
    <property type="evidence" value="ECO:0007669"/>
    <property type="project" value="TreeGrafter"/>
</dbReference>
<dbReference type="GO" id="GO:0051016">
    <property type="term" value="P:barbed-end actin filament capping"/>
    <property type="evidence" value="ECO:0007669"/>
    <property type="project" value="TreeGrafter"/>
</dbReference>
<name>A0A7R9Q6C6_9ACAR</name>
<feature type="domain" description="Gelsolin-like" evidence="2">
    <location>
        <begin position="46"/>
        <end position="116"/>
    </location>
</feature>
<evidence type="ECO:0000313" key="3">
    <source>
        <dbReference type="EMBL" id="CAD7634309.1"/>
    </source>
</evidence>
<dbReference type="GO" id="GO:0051014">
    <property type="term" value="P:actin filament severing"/>
    <property type="evidence" value="ECO:0007669"/>
    <property type="project" value="TreeGrafter"/>
</dbReference>
<dbReference type="Gene3D" id="3.40.20.10">
    <property type="entry name" value="Severin"/>
    <property type="match status" value="3"/>
</dbReference>
<evidence type="ECO:0000259" key="2">
    <source>
        <dbReference type="Pfam" id="PF00626"/>
    </source>
</evidence>
<dbReference type="EMBL" id="CAJPIZ010014387">
    <property type="protein sequence ID" value="CAG2114739.1"/>
    <property type="molecule type" value="Genomic_DNA"/>
</dbReference>
<keyword evidence="4" id="KW-1185">Reference proteome</keyword>
<dbReference type="InterPro" id="IPR007122">
    <property type="entry name" value="Villin/Gelsolin"/>
</dbReference>
<sequence length="408" mass="47554">MELFPERIIYIEGGRTASGFFTVEEVEVANRMYRLHELSNRQLFMETVLLECSSLDPRYIFLVDSGYKIYIWNGLKSKNTMKQKARLLAEKINNDERKNKTELIFCTQASEPPEFWTDLNSGKPLEELPDIVEHVNADAFKPYDPILYRVDLGMGYLELPQVEYKPKTLTRKHFDTKNVYIMDCRSDVFVWIGRKSARLVRAAALKLAQELFSMVSRAEFAVVVRCLEGTETQTFKSKFISWDNVVGVDFTRTAESVQKTGADLTKWVSSHQMKIDLSALFMPRQPSMSKTEANQLTEEWNEDLEAMEAFVLEGKKFVKLPEQEFGHFYSGNCYVFLCRYWVPLESENTSNEDNDEDVEDDFHCVVYFWQGRDASNMGWLTFTFSLQKKFESMFADKLEVTKTHQQQE</sequence>
<proteinExistence type="predicted"/>
<dbReference type="PANTHER" id="PTHR11977:SF51">
    <property type="entry name" value="PROTEIN FLIGHTLESS-1 HOMOLOG"/>
    <property type="match status" value="1"/>
</dbReference>
<dbReference type="PANTHER" id="PTHR11977">
    <property type="entry name" value="VILLIN"/>
    <property type="match status" value="1"/>
</dbReference>
<feature type="domain" description="Gelsolin-like" evidence="2">
    <location>
        <begin position="162"/>
        <end position="235"/>
    </location>
</feature>
<dbReference type="CDD" id="cd11280">
    <property type="entry name" value="gelsolin_like"/>
    <property type="match status" value="1"/>
</dbReference>
<dbReference type="EMBL" id="OC868962">
    <property type="protein sequence ID" value="CAD7634309.1"/>
    <property type="molecule type" value="Genomic_DNA"/>
</dbReference>
<dbReference type="InterPro" id="IPR007123">
    <property type="entry name" value="Gelsolin-like_dom"/>
</dbReference>
<feature type="non-terminal residue" evidence="3">
    <location>
        <position position="1"/>
    </location>
</feature>
<dbReference type="GO" id="GO:0051015">
    <property type="term" value="F:actin filament binding"/>
    <property type="evidence" value="ECO:0007669"/>
    <property type="project" value="InterPro"/>
</dbReference>
<reference evidence="3" key="1">
    <citation type="submission" date="2020-11" db="EMBL/GenBank/DDBJ databases">
        <authorList>
            <person name="Tran Van P."/>
        </authorList>
    </citation>
    <scope>NUCLEOTIDE SEQUENCE</scope>
</reference>
<accession>A0A7R9Q6C6</accession>
<dbReference type="GO" id="GO:0015629">
    <property type="term" value="C:actin cytoskeleton"/>
    <property type="evidence" value="ECO:0007669"/>
    <property type="project" value="TreeGrafter"/>
</dbReference>
<organism evidence="3">
    <name type="scientific">Medioppia subpectinata</name>
    <dbReference type="NCBI Taxonomy" id="1979941"/>
    <lineage>
        <taxon>Eukaryota</taxon>
        <taxon>Metazoa</taxon>
        <taxon>Ecdysozoa</taxon>
        <taxon>Arthropoda</taxon>
        <taxon>Chelicerata</taxon>
        <taxon>Arachnida</taxon>
        <taxon>Acari</taxon>
        <taxon>Acariformes</taxon>
        <taxon>Sarcoptiformes</taxon>
        <taxon>Oribatida</taxon>
        <taxon>Brachypylina</taxon>
        <taxon>Oppioidea</taxon>
        <taxon>Oppiidae</taxon>
        <taxon>Medioppia</taxon>
    </lineage>
</organism>
<dbReference type="OrthoDB" id="20529at2759"/>
<dbReference type="InterPro" id="IPR029006">
    <property type="entry name" value="ADF-H/Gelsolin-like_dom_sf"/>
</dbReference>
<dbReference type="SUPFAM" id="SSF55753">
    <property type="entry name" value="Actin depolymerizing proteins"/>
    <property type="match status" value="3"/>
</dbReference>
<dbReference type="Pfam" id="PF00626">
    <property type="entry name" value="Gelsolin"/>
    <property type="match status" value="2"/>
</dbReference>
<dbReference type="GO" id="GO:0005634">
    <property type="term" value="C:nucleus"/>
    <property type="evidence" value="ECO:0007669"/>
    <property type="project" value="TreeGrafter"/>
</dbReference>
<dbReference type="GO" id="GO:0030239">
    <property type="term" value="P:myofibril assembly"/>
    <property type="evidence" value="ECO:0007669"/>
    <property type="project" value="TreeGrafter"/>
</dbReference>
<keyword evidence="1" id="KW-0677">Repeat</keyword>